<accession>A0A975BP56</accession>
<sequence length="45" mass="5402">MIIECQQIEKFPDCARCGKETRLFSRTFRSGTYFIFAPYFNFLIL</sequence>
<gene>
    <name evidence="1" type="ORF">dnm_053490</name>
</gene>
<name>A0A975BP56_9BACT</name>
<evidence type="ECO:0000313" key="1">
    <source>
        <dbReference type="EMBL" id="QTA89299.1"/>
    </source>
</evidence>
<reference evidence="1" key="1">
    <citation type="journal article" date="2021" name="Microb. Physiol.">
        <title>Proteogenomic Insights into the Physiology of Marine, Sulfate-Reducing, Filamentous Desulfonema limicola and Desulfonema magnum.</title>
        <authorList>
            <person name="Schnaars V."/>
            <person name="Wohlbrand L."/>
            <person name="Scheve S."/>
            <person name="Hinrichs C."/>
            <person name="Reinhardt R."/>
            <person name="Rabus R."/>
        </authorList>
    </citation>
    <scope>NUCLEOTIDE SEQUENCE</scope>
    <source>
        <strain evidence="1">4be13</strain>
    </source>
</reference>
<protein>
    <submittedName>
        <fullName evidence="1">Uncharacterized protein</fullName>
    </submittedName>
</protein>
<dbReference type="KEGG" id="dmm:dnm_053490"/>
<organism evidence="1 2">
    <name type="scientific">Desulfonema magnum</name>
    <dbReference type="NCBI Taxonomy" id="45655"/>
    <lineage>
        <taxon>Bacteria</taxon>
        <taxon>Pseudomonadati</taxon>
        <taxon>Thermodesulfobacteriota</taxon>
        <taxon>Desulfobacteria</taxon>
        <taxon>Desulfobacterales</taxon>
        <taxon>Desulfococcaceae</taxon>
        <taxon>Desulfonema</taxon>
    </lineage>
</organism>
<proteinExistence type="predicted"/>
<dbReference type="EMBL" id="CP061800">
    <property type="protein sequence ID" value="QTA89299.1"/>
    <property type="molecule type" value="Genomic_DNA"/>
</dbReference>
<dbReference type="Proteomes" id="UP000663722">
    <property type="component" value="Chromosome"/>
</dbReference>
<evidence type="ECO:0000313" key="2">
    <source>
        <dbReference type="Proteomes" id="UP000663722"/>
    </source>
</evidence>
<dbReference type="AlphaFoldDB" id="A0A975BP56"/>
<keyword evidence="2" id="KW-1185">Reference proteome</keyword>